<dbReference type="SUPFAM" id="SSF48366">
    <property type="entry name" value="Ras GEF"/>
    <property type="match status" value="1"/>
</dbReference>
<dbReference type="GO" id="GO:0005085">
    <property type="term" value="F:guanyl-nucleotide exchange factor activity"/>
    <property type="evidence" value="ECO:0007669"/>
    <property type="project" value="UniProtKB-KW"/>
</dbReference>
<dbReference type="STRING" id="1257118.L8HGS6"/>
<evidence type="ECO:0000313" key="6">
    <source>
        <dbReference type="Proteomes" id="UP000011083"/>
    </source>
</evidence>
<dbReference type="Gene3D" id="1.10.840.10">
    <property type="entry name" value="Ras guanine-nucleotide exchange factors catalytic domain"/>
    <property type="match status" value="1"/>
</dbReference>
<feature type="region of interest" description="Disordered" evidence="3">
    <location>
        <begin position="30"/>
        <end position="51"/>
    </location>
</feature>
<keyword evidence="1 2" id="KW-0344">Guanine-nucleotide releasing factor</keyword>
<organism evidence="5 6">
    <name type="scientific">Acanthamoeba castellanii (strain ATCC 30010 / Neff)</name>
    <dbReference type="NCBI Taxonomy" id="1257118"/>
    <lineage>
        <taxon>Eukaryota</taxon>
        <taxon>Amoebozoa</taxon>
        <taxon>Discosea</taxon>
        <taxon>Longamoebia</taxon>
        <taxon>Centramoebida</taxon>
        <taxon>Acanthamoebidae</taxon>
        <taxon>Acanthamoeba</taxon>
    </lineage>
</organism>
<feature type="compositionally biased region" description="Polar residues" evidence="3">
    <location>
        <begin position="207"/>
        <end position="216"/>
    </location>
</feature>
<proteinExistence type="predicted"/>
<evidence type="ECO:0000256" key="2">
    <source>
        <dbReference type="PROSITE-ProRule" id="PRU00168"/>
    </source>
</evidence>
<gene>
    <name evidence="5" type="ORF">ACA1_333170</name>
</gene>
<evidence type="ECO:0000256" key="3">
    <source>
        <dbReference type="SAM" id="MobiDB-lite"/>
    </source>
</evidence>
<dbReference type="VEuPathDB" id="AmoebaDB:ACA1_333170"/>
<sequence>MDLTGALPDEVWEGLFGWLDTGRDFDAGVGDVDFDETTTQPPHTPDGDEVQIDDSGAVQGACSLEGLLRFFFSEPTIQNAKAWMRWAEVDVWLYNYATTFSHDQFLLALRWGPQCADYWLLWRRTLPRSRVVGVLAKWVNLCPALLGLAEPLEALEQHLRAEAGLQPDDLTLLLDVVCAQAKKTKTRAKKNGPATKTTRVAMTNSARKPNARQTITTEKRNQRAAEKRAASVGKRNKNEADEVDEDGNRSVLVRDFLAAHPHDIAVALTARHWAIFGPIPLLDLVGTSSCVEAEVPAIKQLGEESSQLRQAVTVTLASLARAKLKARVFKKWVKVAWKLRLLNNFEFMLDVMDALQSTHLEKAQPDWESAQHTRGVAPEYREALAQARPPCIPFLNLDNGGQVMGVQARTHQDRVAPCGQ</sequence>
<keyword evidence="6" id="KW-1185">Reference proteome</keyword>
<dbReference type="OrthoDB" id="25179at2759"/>
<dbReference type="InterPro" id="IPR008937">
    <property type="entry name" value="Ras-like_GEF"/>
</dbReference>
<dbReference type="GO" id="GO:0005886">
    <property type="term" value="C:plasma membrane"/>
    <property type="evidence" value="ECO:0007669"/>
    <property type="project" value="TreeGrafter"/>
</dbReference>
<protein>
    <recommendedName>
        <fullName evidence="4">Ras-GEF domain-containing protein</fullName>
    </recommendedName>
</protein>
<dbReference type="InterPro" id="IPR023578">
    <property type="entry name" value="Ras_GEF_dom_sf"/>
</dbReference>
<feature type="region of interest" description="Disordered" evidence="3">
    <location>
        <begin position="207"/>
        <end position="245"/>
    </location>
</feature>
<feature type="compositionally biased region" description="Basic and acidic residues" evidence="3">
    <location>
        <begin position="217"/>
        <end position="229"/>
    </location>
</feature>
<dbReference type="RefSeq" id="XP_004355011.1">
    <property type="nucleotide sequence ID" value="XM_004354959.1"/>
</dbReference>
<evidence type="ECO:0000259" key="4">
    <source>
        <dbReference type="PROSITE" id="PS50009"/>
    </source>
</evidence>
<evidence type="ECO:0000256" key="1">
    <source>
        <dbReference type="ARBA" id="ARBA00022658"/>
    </source>
</evidence>
<dbReference type="PROSITE" id="PS50009">
    <property type="entry name" value="RASGEF_CAT"/>
    <property type="match status" value="1"/>
</dbReference>
<dbReference type="PANTHER" id="PTHR23113:SF99">
    <property type="entry name" value="RASGEF DOMAIN-CONTAINING PROTEIN"/>
    <property type="match status" value="1"/>
</dbReference>
<dbReference type="EMBL" id="KB007819">
    <property type="protein sequence ID" value="ELR24437.1"/>
    <property type="molecule type" value="Genomic_DNA"/>
</dbReference>
<evidence type="ECO:0000313" key="5">
    <source>
        <dbReference type="EMBL" id="ELR24437.1"/>
    </source>
</evidence>
<dbReference type="InterPro" id="IPR036964">
    <property type="entry name" value="RASGEF_cat_dom_sf"/>
</dbReference>
<dbReference type="InterPro" id="IPR001895">
    <property type="entry name" value="RASGEF_cat_dom"/>
</dbReference>
<dbReference type="AlphaFoldDB" id="L8HGS6"/>
<dbReference type="KEGG" id="acan:ACA1_333170"/>
<dbReference type="PANTHER" id="PTHR23113">
    <property type="entry name" value="GUANINE NUCLEOTIDE EXCHANGE FACTOR"/>
    <property type="match status" value="1"/>
</dbReference>
<name>L8HGS6_ACACF</name>
<reference evidence="5 6" key="1">
    <citation type="journal article" date="2013" name="Genome Biol.">
        <title>Genome of Acanthamoeba castellanii highlights extensive lateral gene transfer and early evolution of tyrosine kinase signaling.</title>
        <authorList>
            <person name="Clarke M."/>
            <person name="Lohan A.J."/>
            <person name="Liu B."/>
            <person name="Lagkouvardos I."/>
            <person name="Roy S."/>
            <person name="Zafar N."/>
            <person name="Bertelli C."/>
            <person name="Schilde C."/>
            <person name="Kianianmomeni A."/>
            <person name="Burglin T.R."/>
            <person name="Frech C."/>
            <person name="Turcotte B."/>
            <person name="Kopec K.O."/>
            <person name="Synnott J.M."/>
            <person name="Choo C."/>
            <person name="Paponov I."/>
            <person name="Finkler A."/>
            <person name="Soon Heng Tan C."/>
            <person name="Hutchins A.P."/>
            <person name="Weinmeier T."/>
            <person name="Rattei T."/>
            <person name="Chu J.S."/>
            <person name="Gimenez G."/>
            <person name="Irimia M."/>
            <person name="Rigden D.J."/>
            <person name="Fitzpatrick D.A."/>
            <person name="Lorenzo-Morales J."/>
            <person name="Bateman A."/>
            <person name="Chiu C.H."/>
            <person name="Tang P."/>
            <person name="Hegemann P."/>
            <person name="Fromm H."/>
            <person name="Raoult D."/>
            <person name="Greub G."/>
            <person name="Miranda-Saavedra D."/>
            <person name="Chen N."/>
            <person name="Nash P."/>
            <person name="Ginger M.L."/>
            <person name="Horn M."/>
            <person name="Schaap P."/>
            <person name="Caler L."/>
            <person name="Loftus B."/>
        </authorList>
    </citation>
    <scope>NUCLEOTIDE SEQUENCE [LARGE SCALE GENOMIC DNA]</scope>
    <source>
        <strain evidence="5 6">Neff</strain>
    </source>
</reference>
<feature type="domain" description="Ras-GEF" evidence="4">
    <location>
        <begin position="260"/>
        <end position="420"/>
    </location>
</feature>
<dbReference type="Proteomes" id="UP000011083">
    <property type="component" value="Unassembled WGS sequence"/>
</dbReference>
<dbReference type="GeneID" id="14925460"/>
<dbReference type="Pfam" id="PF00617">
    <property type="entry name" value="RasGEF"/>
    <property type="match status" value="1"/>
</dbReference>
<accession>L8HGS6</accession>
<dbReference type="GO" id="GO:0007265">
    <property type="term" value="P:Ras protein signal transduction"/>
    <property type="evidence" value="ECO:0007669"/>
    <property type="project" value="TreeGrafter"/>
</dbReference>